<keyword evidence="2" id="KW-1185">Reference proteome</keyword>
<sequence length="395" mass="44975">MTTMSTSQPTLQHAVSTARLPLQLMEQIVDALSDDVDALTACALSSRQLAYRSRYQLFRAVHFDFIPSLSFNHCVTFSEKCQNAAPLVRSLTLSETPSWSVGFFSTWVTSEPQLPIVLGMMKNLMSLHLVDVELVGINIIWPEVEELEMKQCSVTNLGTFLGGFHKLNKLALCDIDIVEETSSSSEVSLDLEELVITQATSRTKMNTIKCLLPLLPTPSRIRRLTYPLYYPEQKIPQYDVIPHTHLDELFLMGAKNPKIPVPDIQNVTKLRLLVMPPWHEYPVDACKEWDELTDWLIHLLHKAQGGCLKELQLEYYLVGISGSPDKWAELNRIILKMGLSKVELVLSMPLQCWLTEEGEESDWPLWKEELMTKCVTCFEQVKRHGLLTVSRGYQI</sequence>
<organism evidence="1 2">
    <name type="scientific">Guyanagaster necrorhizus</name>
    <dbReference type="NCBI Taxonomy" id="856835"/>
    <lineage>
        <taxon>Eukaryota</taxon>
        <taxon>Fungi</taxon>
        <taxon>Dikarya</taxon>
        <taxon>Basidiomycota</taxon>
        <taxon>Agaricomycotina</taxon>
        <taxon>Agaricomycetes</taxon>
        <taxon>Agaricomycetidae</taxon>
        <taxon>Agaricales</taxon>
        <taxon>Marasmiineae</taxon>
        <taxon>Physalacriaceae</taxon>
        <taxon>Guyanagaster</taxon>
    </lineage>
</organism>
<protein>
    <recommendedName>
        <fullName evidence="3">F-box domain-containing protein</fullName>
    </recommendedName>
</protein>
<gene>
    <name evidence="1" type="ORF">BT62DRAFT_1061512</name>
</gene>
<dbReference type="SUPFAM" id="SSF52058">
    <property type="entry name" value="L domain-like"/>
    <property type="match status" value="1"/>
</dbReference>
<evidence type="ECO:0008006" key="3">
    <source>
        <dbReference type="Google" id="ProtNLM"/>
    </source>
</evidence>
<name>A0A9P7VVU0_9AGAR</name>
<feature type="non-terminal residue" evidence="1">
    <location>
        <position position="1"/>
    </location>
</feature>
<dbReference type="AlphaFoldDB" id="A0A9P7VVU0"/>
<dbReference type="OrthoDB" id="2788229at2759"/>
<proteinExistence type="predicted"/>
<dbReference type="RefSeq" id="XP_043041297.1">
    <property type="nucleotide sequence ID" value="XM_043178621.1"/>
</dbReference>
<evidence type="ECO:0000313" key="2">
    <source>
        <dbReference type="Proteomes" id="UP000812287"/>
    </source>
</evidence>
<dbReference type="EMBL" id="MU250531">
    <property type="protein sequence ID" value="KAG7447797.1"/>
    <property type="molecule type" value="Genomic_DNA"/>
</dbReference>
<comment type="caution">
    <text evidence="1">The sequence shown here is derived from an EMBL/GenBank/DDBJ whole genome shotgun (WGS) entry which is preliminary data.</text>
</comment>
<dbReference type="Proteomes" id="UP000812287">
    <property type="component" value="Unassembled WGS sequence"/>
</dbReference>
<evidence type="ECO:0000313" key="1">
    <source>
        <dbReference type="EMBL" id="KAG7447797.1"/>
    </source>
</evidence>
<reference evidence="1" key="1">
    <citation type="submission" date="2020-11" db="EMBL/GenBank/DDBJ databases">
        <title>Adaptations for nitrogen fixation in a non-lichenized fungal sporocarp promotes dispersal by wood-feeding termites.</title>
        <authorList>
            <consortium name="DOE Joint Genome Institute"/>
            <person name="Koch R.A."/>
            <person name="Yoon G."/>
            <person name="Arayal U."/>
            <person name="Lail K."/>
            <person name="Amirebrahimi M."/>
            <person name="Labutti K."/>
            <person name="Lipzen A."/>
            <person name="Riley R."/>
            <person name="Barry K."/>
            <person name="Henrissat B."/>
            <person name="Grigoriev I.V."/>
            <person name="Herr J.R."/>
            <person name="Aime M.C."/>
        </authorList>
    </citation>
    <scope>NUCLEOTIDE SEQUENCE</scope>
    <source>
        <strain evidence="1">MCA 3950</strain>
    </source>
</reference>
<dbReference type="GeneID" id="66100913"/>
<accession>A0A9P7VVU0</accession>